<sequence>MLLIVIPILILLLHHYFNTIPPILQPIFQAISVICANIFIVLPISIILLIRDLISVLFNKEKPVDAKNILITGASSGIGASLAKEYSKPGVILGLLARNEEKLNKVAEQCRKKGAKCEILKIDISDIESLKKALEDFDDRYPIDLLFANAGQLAATRDYHGKVEWEDAYRSYIDVNYVGNIASIMTVYKRMKERKHGQIAITSSIAGWFSTPTTAFYNSMKSALNIFARDLFYIAKPYNIHISLLVPGLIATEMTENPDQPFPHTSNLYESADNLAKITKHQLSYNVFHIGWPYFQNLTNFTLSTYPMRIQLLFSNLMGNYIIKKSSKNGKDIILS</sequence>
<evidence type="ECO:0000313" key="5">
    <source>
        <dbReference type="Proteomes" id="UP000265703"/>
    </source>
</evidence>
<evidence type="ECO:0000256" key="2">
    <source>
        <dbReference type="ARBA" id="ARBA00023002"/>
    </source>
</evidence>
<name>A0A397T463_9GLOM</name>
<dbReference type="InterPro" id="IPR036291">
    <property type="entry name" value="NAD(P)-bd_dom_sf"/>
</dbReference>
<dbReference type="Pfam" id="PF00106">
    <property type="entry name" value="adh_short"/>
    <property type="match status" value="1"/>
</dbReference>
<keyword evidence="2" id="KW-0560">Oxidoreductase</keyword>
<comment type="similarity">
    <text evidence="1">Belongs to the short-chain dehydrogenases/reductases (SDR) family.</text>
</comment>
<evidence type="ECO:0000313" key="4">
    <source>
        <dbReference type="EMBL" id="RIA89931.1"/>
    </source>
</evidence>
<dbReference type="EMBL" id="QKYT01000199">
    <property type="protein sequence ID" value="RIA89931.1"/>
    <property type="molecule type" value="Genomic_DNA"/>
</dbReference>
<comment type="caution">
    <text evidence="4">The sequence shown here is derived from an EMBL/GenBank/DDBJ whole genome shotgun (WGS) entry which is preliminary data.</text>
</comment>
<dbReference type="Gene3D" id="3.40.50.720">
    <property type="entry name" value="NAD(P)-binding Rossmann-like Domain"/>
    <property type="match status" value="1"/>
</dbReference>
<keyword evidence="3" id="KW-0472">Membrane</keyword>
<keyword evidence="5" id="KW-1185">Reference proteome</keyword>
<dbReference type="STRING" id="658196.A0A397T463"/>
<dbReference type="OrthoDB" id="2102561at2759"/>
<proteinExistence type="inferred from homology"/>
<dbReference type="SUPFAM" id="SSF51735">
    <property type="entry name" value="NAD(P)-binding Rossmann-fold domains"/>
    <property type="match status" value="1"/>
</dbReference>
<dbReference type="PRINTS" id="PR00081">
    <property type="entry name" value="GDHRDH"/>
</dbReference>
<protein>
    <recommendedName>
        <fullName evidence="6">Oxidoreductase</fullName>
    </recommendedName>
</protein>
<keyword evidence="3" id="KW-0812">Transmembrane</keyword>
<dbReference type="Proteomes" id="UP000265703">
    <property type="component" value="Unassembled WGS sequence"/>
</dbReference>
<dbReference type="InterPro" id="IPR002347">
    <property type="entry name" value="SDR_fam"/>
</dbReference>
<evidence type="ECO:0000256" key="1">
    <source>
        <dbReference type="ARBA" id="ARBA00006484"/>
    </source>
</evidence>
<keyword evidence="3" id="KW-1133">Transmembrane helix</keyword>
<gene>
    <name evidence="4" type="ORF">C1645_805986</name>
</gene>
<dbReference type="PANTHER" id="PTHR44196:SF1">
    <property type="entry name" value="DEHYDROGENASE_REDUCTASE SDR FAMILY MEMBER 7B"/>
    <property type="match status" value="1"/>
</dbReference>
<accession>A0A397T463</accession>
<feature type="transmembrane region" description="Helical" evidence="3">
    <location>
        <begin position="27"/>
        <end position="50"/>
    </location>
</feature>
<dbReference type="GO" id="GO:0016020">
    <property type="term" value="C:membrane"/>
    <property type="evidence" value="ECO:0007669"/>
    <property type="project" value="TreeGrafter"/>
</dbReference>
<dbReference type="AlphaFoldDB" id="A0A397T463"/>
<evidence type="ECO:0008006" key="6">
    <source>
        <dbReference type="Google" id="ProtNLM"/>
    </source>
</evidence>
<organism evidence="4 5">
    <name type="scientific">Glomus cerebriforme</name>
    <dbReference type="NCBI Taxonomy" id="658196"/>
    <lineage>
        <taxon>Eukaryota</taxon>
        <taxon>Fungi</taxon>
        <taxon>Fungi incertae sedis</taxon>
        <taxon>Mucoromycota</taxon>
        <taxon>Glomeromycotina</taxon>
        <taxon>Glomeromycetes</taxon>
        <taxon>Glomerales</taxon>
        <taxon>Glomeraceae</taxon>
        <taxon>Glomus</taxon>
    </lineage>
</organism>
<dbReference type="PANTHER" id="PTHR44196">
    <property type="entry name" value="DEHYDROGENASE/REDUCTASE SDR FAMILY MEMBER 7B"/>
    <property type="match status" value="1"/>
</dbReference>
<reference evidence="4 5" key="1">
    <citation type="submission" date="2018-06" db="EMBL/GenBank/DDBJ databases">
        <title>Comparative genomics reveals the genomic features of Rhizophagus irregularis, R. cerebriforme, R. diaphanum and Gigaspora rosea, and their symbiotic lifestyle signature.</title>
        <authorList>
            <person name="Morin E."/>
            <person name="San Clemente H."/>
            <person name="Chen E.C.H."/>
            <person name="De La Providencia I."/>
            <person name="Hainaut M."/>
            <person name="Kuo A."/>
            <person name="Kohler A."/>
            <person name="Murat C."/>
            <person name="Tang N."/>
            <person name="Roy S."/>
            <person name="Loubradou J."/>
            <person name="Henrissat B."/>
            <person name="Grigoriev I.V."/>
            <person name="Corradi N."/>
            <person name="Roux C."/>
            <person name="Martin F.M."/>
        </authorList>
    </citation>
    <scope>NUCLEOTIDE SEQUENCE [LARGE SCALE GENOMIC DNA]</scope>
    <source>
        <strain evidence="4 5">DAOM 227022</strain>
    </source>
</reference>
<dbReference type="GO" id="GO:0016491">
    <property type="term" value="F:oxidoreductase activity"/>
    <property type="evidence" value="ECO:0007669"/>
    <property type="project" value="UniProtKB-KW"/>
</dbReference>
<evidence type="ECO:0000256" key="3">
    <source>
        <dbReference type="SAM" id="Phobius"/>
    </source>
</evidence>